<dbReference type="PANTHER" id="PTHR30472">
    <property type="entry name" value="FERRIC ENTEROBACTIN TRANSPORT SYSTEM PERMEASE PROTEIN"/>
    <property type="match status" value="1"/>
</dbReference>
<dbReference type="FunFam" id="1.10.3470.10:FF:000001">
    <property type="entry name" value="Vitamin B12 ABC transporter permease BtuC"/>
    <property type="match status" value="1"/>
</dbReference>
<evidence type="ECO:0000256" key="8">
    <source>
        <dbReference type="SAM" id="Phobius"/>
    </source>
</evidence>
<comment type="caution">
    <text evidence="9">The sequence shown here is derived from an EMBL/GenBank/DDBJ whole genome shotgun (WGS) entry which is preliminary data.</text>
</comment>
<dbReference type="Proteomes" id="UP000237839">
    <property type="component" value="Unassembled WGS sequence"/>
</dbReference>
<keyword evidence="6 8" id="KW-1133">Transmembrane helix</keyword>
<evidence type="ECO:0000256" key="7">
    <source>
        <dbReference type="ARBA" id="ARBA00023136"/>
    </source>
</evidence>
<feature type="transmembrane region" description="Helical" evidence="8">
    <location>
        <begin position="266"/>
        <end position="291"/>
    </location>
</feature>
<feature type="transmembrane region" description="Helical" evidence="8">
    <location>
        <begin position="21"/>
        <end position="42"/>
    </location>
</feature>
<feature type="transmembrane region" description="Helical" evidence="8">
    <location>
        <begin position="217"/>
        <end position="237"/>
    </location>
</feature>
<keyword evidence="7 8" id="KW-0472">Membrane</keyword>
<reference evidence="9 10" key="1">
    <citation type="submission" date="2018-02" db="EMBL/GenBank/DDBJ databases">
        <title>Solimicrobium silvestre gen. nov., sp. nov., isolated from alpine forest soil.</title>
        <authorList>
            <person name="Margesin R."/>
            <person name="Albuquerque L."/>
            <person name="Zhang D.-C."/>
            <person name="Froufe H.J.C."/>
            <person name="Severino R."/>
            <person name="Roxo I."/>
            <person name="Egas C."/>
            <person name="Da Costa M.S."/>
        </authorList>
    </citation>
    <scope>NUCLEOTIDE SEQUENCE [LARGE SCALE GENOMIC DNA]</scope>
    <source>
        <strain evidence="9 10">S20-91</strain>
    </source>
</reference>
<dbReference type="InterPro" id="IPR000522">
    <property type="entry name" value="ABC_transptr_permease_BtuC"/>
</dbReference>
<dbReference type="Pfam" id="PF01032">
    <property type="entry name" value="FecCD"/>
    <property type="match status" value="1"/>
</dbReference>
<sequence>MILAPAQQSLQLRSVNLTIPVLLLILCAIIIISIGSGAVPIAPRQVLAILGSKIGWGGEWIKLADFSDQQAAVLSLIRLPRVLLGILVGAGLACSGVALQGLFRNPLADPGLIGVSGGAALGATSVIVMGATWLPGLSQSLGLFTLPLAAFLGGFGIAFLIYQLARNGGITALPIMLLAGIAVNSLTGAAIGSFTYIADDAQLRSLTFWSMGSLGNASWDIIALLTPIVTIAIYGMARLIPALNALALGEAEAGHMGFNTNQIKRWAIFWSALAVGSLVAFTGMIGFIGLVTPHVIRLLCGPNHRIVMPASALLGAIFILLADLCARTAVAPAEIPIGILTALIGAPFFLGLLLKQRANWRG</sequence>
<evidence type="ECO:0000256" key="2">
    <source>
        <dbReference type="ARBA" id="ARBA00007935"/>
    </source>
</evidence>
<keyword evidence="5 8" id="KW-0812">Transmembrane</keyword>
<dbReference type="GO" id="GO:0033214">
    <property type="term" value="P:siderophore-iron import into cell"/>
    <property type="evidence" value="ECO:0007669"/>
    <property type="project" value="TreeGrafter"/>
</dbReference>
<dbReference type="AlphaFoldDB" id="A0A2S9H0Y7"/>
<keyword evidence="4" id="KW-1003">Cell membrane</keyword>
<dbReference type="RefSeq" id="WP_105531291.1">
    <property type="nucleotide sequence ID" value="NZ_PUGF01000006.1"/>
</dbReference>
<accession>A0A2S9H0Y7</accession>
<evidence type="ECO:0000313" key="10">
    <source>
        <dbReference type="Proteomes" id="UP000237839"/>
    </source>
</evidence>
<comment type="subcellular location">
    <subcellularLocation>
        <location evidence="1">Cell membrane</location>
        <topology evidence="1">Multi-pass membrane protein</topology>
    </subcellularLocation>
</comment>
<gene>
    <name evidence="9" type="ORF">S2091_1629</name>
</gene>
<organism evidence="9 10">
    <name type="scientific">Solimicrobium silvestre</name>
    <dbReference type="NCBI Taxonomy" id="2099400"/>
    <lineage>
        <taxon>Bacteria</taxon>
        <taxon>Pseudomonadati</taxon>
        <taxon>Pseudomonadota</taxon>
        <taxon>Betaproteobacteria</taxon>
        <taxon>Burkholderiales</taxon>
        <taxon>Oxalobacteraceae</taxon>
        <taxon>Solimicrobium</taxon>
    </lineage>
</organism>
<proteinExistence type="inferred from homology"/>
<dbReference type="GO" id="GO:0005886">
    <property type="term" value="C:plasma membrane"/>
    <property type="evidence" value="ECO:0007669"/>
    <property type="project" value="UniProtKB-SubCell"/>
</dbReference>
<dbReference type="Gene3D" id="1.10.3470.10">
    <property type="entry name" value="ABC transporter involved in vitamin B12 uptake, BtuC"/>
    <property type="match status" value="1"/>
</dbReference>
<dbReference type="EMBL" id="PUGF01000006">
    <property type="protein sequence ID" value="PRC93628.1"/>
    <property type="molecule type" value="Genomic_DNA"/>
</dbReference>
<protein>
    <submittedName>
        <fullName evidence="9">ABC-type Fe3+-siderophore transport system permease component</fullName>
    </submittedName>
</protein>
<dbReference type="SUPFAM" id="SSF81345">
    <property type="entry name" value="ABC transporter involved in vitamin B12 uptake, BtuC"/>
    <property type="match status" value="1"/>
</dbReference>
<dbReference type="CDD" id="cd06550">
    <property type="entry name" value="TM_ABC_iron-siderophores_like"/>
    <property type="match status" value="1"/>
</dbReference>
<dbReference type="InterPro" id="IPR037294">
    <property type="entry name" value="ABC_BtuC-like"/>
</dbReference>
<keyword evidence="3" id="KW-0813">Transport</keyword>
<comment type="similarity">
    <text evidence="2">Belongs to the binding-protein-dependent transport system permease family. FecCD subfamily.</text>
</comment>
<feature type="transmembrane region" description="Helical" evidence="8">
    <location>
        <begin position="337"/>
        <end position="354"/>
    </location>
</feature>
<feature type="transmembrane region" description="Helical" evidence="8">
    <location>
        <begin position="111"/>
        <end position="134"/>
    </location>
</feature>
<feature type="transmembrane region" description="Helical" evidence="8">
    <location>
        <begin position="140"/>
        <end position="162"/>
    </location>
</feature>
<evidence type="ECO:0000256" key="5">
    <source>
        <dbReference type="ARBA" id="ARBA00022692"/>
    </source>
</evidence>
<evidence type="ECO:0000256" key="6">
    <source>
        <dbReference type="ARBA" id="ARBA00022989"/>
    </source>
</evidence>
<dbReference type="GO" id="GO:0022857">
    <property type="term" value="F:transmembrane transporter activity"/>
    <property type="evidence" value="ECO:0007669"/>
    <property type="project" value="InterPro"/>
</dbReference>
<dbReference type="OrthoDB" id="9782305at2"/>
<keyword evidence="10" id="KW-1185">Reference proteome</keyword>
<dbReference type="PANTHER" id="PTHR30472:SF25">
    <property type="entry name" value="ABC TRANSPORTER PERMEASE PROTEIN MJ0876-RELATED"/>
    <property type="match status" value="1"/>
</dbReference>
<evidence type="ECO:0000313" key="9">
    <source>
        <dbReference type="EMBL" id="PRC93628.1"/>
    </source>
</evidence>
<feature type="transmembrane region" description="Helical" evidence="8">
    <location>
        <begin position="306"/>
        <end position="325"/>
    </location>
</feature>
<feature type="transmembrane region" description="Helical" evidence="8">
    <location>
        <begin position="82"/>
        <end position="99"/>
    </location>
</feature>
<evidence type="ECO:0000256" key="4">
    <source>
        <dbReference type="ARBA" id="ARBA00022475"/>
    </source>
</evidence>
<feature type="transmembrane region" description="Helical" evidence="8">
    <location>
        <begin position="174"/>
        <end position="197"/>
    </location>
</feature>
<evidence type="ECO:0000256" key="1">
    <source>
        <dbReference type="ARBA" id="ARBA00004651"/>
    </source>
</evidence>
<evidence type="ECO:0000256" key="3">
    <source>
        <dbReference type="ARBA" id="ARBA00022448"/>
    </source>
</evidence>
<name>A0A2S9H0Y7_9BURK</name>